<sequence>MNTVGLTSMTAALSHINKVDQWNSYQGVTCLAPASGVSIGTDPSSLELVLDGHTLLGPQYTPAMQDGQEFMSKANTTVRVTVRDGTVWFNDAKVVRANVIANNGVIHVLDKAMSPNGTAPASSSTATSTSTPNPTSKSSGAPSAPISSRDIFILCCFMSVFMSVFT</sequence>
<name>A0A9P8RPF5_9PEZI</name>
<accession>A0A9P8RPF5</accession>
<evidence type="ECO:0000259" key="2">
    <source>
        <dbReference type="PROSITE" id="PS50213"/>
    </source>
</evidence>
<evidence type="ECO:0000256" key="1">
    <source>
        <dbReference type="SAM" id="MobiDB-lite"/>
    </source>
</evidence>
<feature type="compositionally biased region" description="Low complexity" evidence="1">
    <location>
        <begin position="117"/>
        <end position="140"/>
    </location>
</feature>
<reference evidence="3" key="1">
    <citation type="submission" date="2021-03" db="EMBL/GenBank/DDBJ databases">
        <title>Comparative genomics and phylogenomic investigation of the class Geoglossomycetes provide insights into ecological specialization and systematics.</title>
        <authorList>
            <person name="Melie T."/>
            <person name="Pirro S."/>
            <person name="Miller A.N."/>
            <person name="Quandt A."/>
        </authorList>
    </citation>
    <scope>NUCLEOTIDE SEQUENCE</scope>
    <source>
        <strain evidence="3">CAQ_001_2017</strain>
    </source>
</reference>
<dbReference type="Pfam" id="PF02469">
    <property type="entry name" value="Fasciclin"/>
    <property type="match status" value="1"/>
</dbReference>
<proteinExistence type="predicted"/>
<dbReference type="PROSITE" id="PS50213">
    <property type="entry name" value="FAS1"/>
    <property type="match status" value="1"/>
</dbReference>
<feature type="domain" description="FAS1" evidence="2">
    <location>
        <begin position="1"/>
        <end position="113"/>
    </location>
</feature>
<dbReference type="SUPFAM" id="SSF82153">
    <property type="entry name" value="FAS1 domain"/>
    <property type="match status" value="1"/>
</dbReference>
<dbReference type="EMBL" id="JAGHQM010000748">
    <property type="protein sequence ID" value="KAH0558755.1"/>
    <property type="molecule type" value="Genomic_DNA"/>
</dbReference>
<feature type="region of interest" description="Disordered" evidence="1">
    <location>
        <begin position="117"/>
        <end position="145"/>
    </location>
</feature>
<protein>
    <recommendedName>
        <fullName evidence="2">FAS1 domain-containing protein</fullName>
    </recommendedName>
</protein>
<organism evidence="3 4">
    <name type="scientific">Trichoglossum hirsutum</name>
    <dbReference type="NCBI Taxonomy" id="265104"/>
    <lineage>
        <taxon>Eukaryota</taxon>
        <taxon>Fungi</taxon>
        <taxon>Dikarya</taxon>
        <taxon>Ascomycota</taxon>
        <taxon>Pezizomycotina</taxon>
        <taxon>Geoglossomycetes</taxon>
        <taxon>Geoglossales</taxon>
        <taxon>Geoglossaceae</taxon>
        <taxon>Trichoglossum</taxon>
    </lineage>
</organism>
<dbReference type="InterPro" id="IPR000782">
    <property type="entry name" value="FAS1_domain"/>
</dbReference>
<dbReference type="Gene3D" id="2.30.180.10">
    <property type="entry name" value="FAS1 domain"/>
    <property type="match status" value="1"/>
</dbReference>
<comment type="caution">
    <text evidence="3">The sequence shown here is derived from an EMBL/GenBank/DDBJ whole genome shotgun (WGS) entry which is preliminary data.</text>
</comment>
<dbReference type="SMART" id="SM00554">
    <property type="entry name" value="FAS1"/>
    <property type="match status" value="1"/>
</dbReference>
<keyword evidence="4" id="KW-1185">Reference proteome</keyword>
<evidence type="ECO:0000313" key="4">
    <source>
        <dbReference type="Proteomes" id="UP000750711"/>
    </source>
</evidence>
<dbReference type="Proteomes" id="UP000750711">
    <property type="component" value="Unassembled WGS sequence"/>
</dbReference>
<gene>
    <name evidence="3" type="ORF">GP486_004605</name>
</gene>
<evidence type="ECO:0000313" key="3">
    <source>
        <dbReference type="EMBL" id="KAH0558755.1"/>
    </source>
</evidence>
<dbReference type="InterPro" id="IPR036378">
    <property type="entry name" value="FAS1_dom_sf"/>
</dbReference>
<dbReference type="AlphaFoldDB" id="A0A9P8RPF5"/>